<feature type="transmembrane region" description="Helical" evidence="1">
    <location>
        <begin position="296"/>
        <end position="318"/>
    </location>
</feature>
<evidence type="ECO:0008006" key="4">
    <source>
        <dbReference type="Google" id="ProtNLM"/>
    </source>
</evidence>
<keyword evidence="1" id="KW-0812">Transmembrane</keyword>
<feature type="transmembrane region" description="Helical" evidence="1">
    <location>
        <begin position="165"/>
        <end position="184"/>
    </location>
</feature>
<feature type="transmembrane region" description="Helical" evidence="1">
    <location>
        <begin position="7"/>
        <end position="23"/>
    </location>
</feature>
<feature type="transmembrane region" description="Helical" evidence="1">
    <location>
        <begin position="53"/>
        <end position="70"/>
    </location>
</feature>
<keyword evidence="3" id="KW-1185">Reference proteome</keyword>
<keyword evidence="1" id="KW-1133">Transmembrane helix</keyword>
<feature type="transmembrane region" description="Helical" evidence="1">
    <location>
        <begin position="135"/>
        <end position="153"/>
    </location>
</feature>
<protein>
    <recommendedName>
        <fullName evidence="4">O-antigen ligase domain-containing protein</fullName>
    </recommendedName>
</protein>
<feature type="transmembrane region" description="Helical" evidence="1">
    <location>
        <begin position="29"/>
        <end position="46"/>
    </location>
</feature>
<dbReference type="RefSeq" id="WP_129975325.1">
    <property type="nucleotide sequence ID" value="NZ_WWVV01000017.1"/>
</dbReference>
<comment type="caution">
    <text evidence="2">The sequence shown here is derived from an EMBL/GenBank/DDBJ whole genome shotgun (WGS) entry which is preliminary data.</text>
</comment>
<evidence type="ECO:0000256" key="1">
    <source>
        <dbReference type="SAM" id="Phobius"/>
    </source>
</evidence>
<sequence>MKIKMNSLYIGIALMCMMLPASLKSLPFGIEITVLAMVVCIVAFFLEFERIHMCPTLFLLIVLALLELTSTIFNDGNAFVCIKNIITYIALYYLTIGELSKNEKAFLKVALLVFEIYIYIEIVSIILGMDFLGNYNQIYMIFPCFTAMTLLLRNQTGRKKYTRKFWSTSIIVIFGCFLSQIIYGTRDLEATFLISAGILILYAIFSQFFEKISMKMCLIGILFINVTLVITQSLLNNSVIEYIIQNVLHKSLNLTGRTDLWKMSVYTIIQKPIWGYGVSWEGLSIWGGKFVPHNQFLYLACVGGLLLVLCLVVWLVYIAYKGDQYSKNDIVFKICQYTLLSQLVLFLTLSYSIEQLVPFLFVMDVASYYVERQLGKSKIKKNRKLKIIKRN</sequence>
<evidence type="ECO:0000313" key="2">
    <source>
        <dbReference type="EMBL" id="MZL77777.1"/>
    </source>
</evidence>
<reference evidence="2 3" key="1">
    <citation type="journal article" date="2019" name="Nat. Med.">
        <title>A library of human gut bacterial isolates paired with longitudinal multiomics data enables mechanistic microbiome research.</title>
        <authorList>
            <person name="Poyet M."/>
            <person name="Groussin M."/>
            <person name="Gibbons S.M."/>
            <person name="Avila-Pacheco J."/>
            <person name="Jiang X."/>
            <person name="Kearney S.M."/>
            <person name="Perrotta A.R."/>
            <person name="Berdy B."/>
            <person name="Zhao S."/>
            <person name="Lieberman T.D."/>
            <person name="Swanson P.K."/>
            <person name="Smith M."/>
            <person name="Roesemann S."/>
            <person name="Alexander J.E."/>
            <person name="Rich S.A."/>
            <person name="Livny J."/>
            <person name="Vlamakis H."/>
            <person name="Clish C."/>
            <person name="Bullock K."/>
            <person name="Deik A."/>
            <person name="Scott J."/>
            <person name="Pierce K.A."/>
            <person name="Xavier R.J."/>
            <person name="Alm E.J."/>
        </authorList>
    </citation>
    <scope>NUCLEOTIDE SEQUENCE [LARGE SCALE GENOMIC DNA]</scope>
    <source>
        <strain evidence="2 3">BIOML-A1</strain>
    </source>
</reference>
<proteinExistence type="predicted"/>
<feature type="transmembrane region" description="Helical" evidence="1">
    <location>
        <begin position="106"/>
        <end position="129"/>
    </location>
</feature>
<feature type="transmembrane region" description="Helical" evidence="1">
    <location>
        <begin position="76"/>
        <end position="94"/>
    </location>
</feature>
<accession>A0ABW9X492</accession>
<organism evidence="2 3">
    <name type="scientific">Blautia massiliensis</name>
    <name type="common">ex Durand et al. 2017</name>
    <dbReference type="NCBI Taxonomy" id="1737424"/>
    <lineage>
        <taxon>Bacteria</taxon>
        <taxon>Bacillati</taxon>
        <taxon>Bacillota</taxon>
        <taxon>Clostridia</taxon>
        <taxon>Lachnospirales</taxon>
        <taxon>Lachnospiraceae</taxon>
        <taxon>Blautia</taxon>
    </lineage>
</organism>
<dbReference type="EMBL" id="WWVW01000018">
    <property type="protein sequence ID" value="MZL77777.1"/>
    <property type="molecule type" value="Genomic_DNA"/>
</dbReference>
<dbReference type="Proteomes" id="UP000452293">
    <property type="component" value="Unassembled WGS sequence"/>
</dbReference>
<gene>
    <name evidence="2" type="ORF">GT718_10465</name>
</gene>
<keyword evidence="1" id="KW-0472">Membrane</keyword>
<feature type="transmembrane region" description="Helical" evidence="1">
    <location>
        <begin position="190"/>
        <end position="209"/>
    </location>
</feature>
<evidence type="ECO:0000313" key="3">
    <source>
        <dbReference type="Proteomes" id="UP000452293"/>
    </source>
</evidence>
<name>A0ABW9X492_9FIRM</name>
<feature type="transmembrane region" description="Helical" evidence="1">
    <location>
        <begin position="216"/>
        <end position="235"/>
    </location>
</feature>